<protein>
    <recommendedName>
        <fullName evidence="8">Ribonuclease R</fullName>
        <shortName evidence="8">RNase R</shortName>
        <ecNumber evidence="8">3.1.13.1</ecNumber>
    </recommendedName>
</protein>
<keyword evidence="3 8" id="KW-0963">Cytoplasm</keyword>
<evidence type="ECO:0000256" key="2">
    <source>
        <dbReference type="ARBA" id="ARBA00004496"/>
    </source>
</evidence>
<dbReference type="Proteomes" id="UP000192906">
    <property type="component" value="Unassembled WGS sequence"/>
</dbReference>
<accession>A0A1X7DKI7</accession>
<dbReference type="STRING" id="1519643.SAMN06295933_2012"/>
<dbReference type="GO" id="GO:0008859">
    <property type="term" value="F:exoribonuclease II activity"/>
    <property type="evidence" value="ECO:0007669"/>
    <property type="project" value="UniProtKB-UniRule"/>
</dbReference>
<dbReference type="GO" id="GO:0005829">
    <property type="term" value="C:cytosol"/>
    <property type="evidence" value="ECO:0007669"/>
    <property type="project" value="UniProtKB-ARBA"/>
</dbReference>
<feature type="domain" description="S1 motif" evidence="9">
    <location>
        <begin position="664"/>
        <end position="745"/>
    </location>
</feature>
<dbReference type="NCBIfam" id="TIGR00358">
    <property type="entry name" value="3_prime_RNase"/>
    <property type="match status" value="1"/>
</dbReference>
<keyword evidence="4 8" id="KW-0540">Nuclease</keyword>
<evidence type="ECO:0000313" key="10">
    <source>
        <dbReference type="EMBL" id="SMF17206.1"/>
    </source>
</evidence>
<dbReference type="PROSITE" id="PS50126">
    <property type="entry name" value="S1"/>
    <property type="match status" value="1"/>
</dbReference>
<dbReference type="SUPFAM" id="SSF50249">
    <property type="entry name" value="Nucleic acid-binding proteins"/>
    <property type="match status" value="3"/>
</dbReference>
<keyword evidence="7 8" id="KW-0694">RNA-binding</keyword>
<comment type="catalytic activity">
    <reaction evidence="1 8">
        <text>Exonucleolytic cleavage in the 3'- to 5'-direction to yield nucleoside 5'-phosphates.</text>
        <dbReference type="EC" id="3.1.13.1"/>
    </reaction>
</comment>
<evidence type="ECO:0000256" key="8">
    <source>
        <dbReference type="HAMAP-Rule" id="MF_01895"/>
    </source>
</evidence>
<dbReference type="EMBL" id="FWZU01000003">
    <property type="protein sequence ID" value="SMF17206.1"/>
    <property type="molecule type" value="Genomic_DNA"/>
</dbReference>
<dbReference type="RefSeq" id="WP_085101749.1">
    <property type="nucleotide sequence ID" value="NZ_FWZU01000003.1"/>
</dbReference>
<evidence type="ECO:0000313" key="11">
    <source>
        <dbReference type="Proteomes" id="UP000192906"/>
    </source>
</evidence>
<organism evidence="10 11">
    <name type="scientific">Desulfovibrio gilichinskyi</name>
    <dbReference type="NCBI Taxonomy" id="1519643"/>
    <lineage>
        <taxon>Bacteria</taxon>
        <taxon>Pseudomonadati</taxon>
        <taxon>Thermodesulfobacteriota</taxon>
        <taxon>Desulfovibrionia</taxon>
        <taxon>Desulfovibrionales</taxon>
        <taxon>Desulfovibrionaceae</taxon>
        <taxon>Desulfovibrio</taxon>
    </lineage>
</organism>
<dbReference type="EC" id="3.1.13.1" evidence="8"/>
<comment type="function">
    <text evidence="8">3'-5' exoribonuclease that releases 5'-nucleoside monophosphates and is involved in maturation of structured RNAs.</text>
</comment>
<dbReference type="InterPro" id="IPR001900">
    <property type="entry name" value="RNase_II/R"/>
</dbReference>
<gene>
    <name evidence="8" type="primary">rnr</name>
    <name evidence="10" type="ORF">SAMN06295933_2012</name>
</gene>
<dbReference type="SMART" id="SM00357">
    <property type="entry name" value="CSP"/>
    <property type="match status" value="1"/>
</dbReference>
<dbReference type="NCBIfam" id="TIGR02063">
    <property type="entry name" value="RNase_R"/>
    <property type="match status" value="1"/>
</dbReference>
<evidence type="ECO:0000256" key="1">
    <source>
        <dbReference type="ARBA" id="ARBA00001849"/>
    </source>
</evidence>
<name>A0A1X7DKI7_9BACT</name>
<dbReference type="InterPro" id="IPR012340">
    <property type="entry name" value="NA-bd_OB-fold"/>
</dbReference>
<dbReference type="PANTHER" id="PTHR23355">
    <property type="entry name" value="RIBONUCLEASE"/>
    <property type="match status" value="1"/>
</dbReference>
<dbReference type="GO" id="GO:0006402">
    <property type="term" value="P:mRNA catabolic process"/>
    <property type="evidence" value="ECO:0007669"/>
    <property type="project" value="TreeGrafter"/>
</dbReference>
<dbReference type="OrthoDB" id="9764149at2"/>
<evidence type="ECO:0000256" key="5">
    <source>
        <dbReference type="ARBA" id="ARBA00022801"/>
    </source>
</evidence>
<proteinExistence type="inferred from homology"/>
<dbReference type="Pfam" id="PF08206">
    <property type="entry name" value="OB_RNB"/>
    <property type="match status" value="1"/>
</dbReference>
<dbReference type="InterPro" id="IPR004476">
    <property type="entry name" value="RNase_II/RNase_R"/>
</dbReference>
<evidence type="ECO:0000256" key="3">
    <source>
        <dbReference type="ARBA" id="ARBA00022490"/>
    </source>
</evidence>
<sequence length="755" mass="84070">MGKKKHSKNPGVIKAYEVLKILRSSATPLSGGEIQKRLGLTKRHRKFVKELLVELVSEGKIVKAGSAYGLLEKLNMITGKLQVQRSGAAFVLPDDKGRKDIFIRPRSMNEAWHGDRVSVALLGNSSNGKNPEGRILSVLERGKQVFPVRVIRPTGATALLCTPTEPKLDFGIVVEPSEAVQIPSSAGGKLKKSDFKKANVDSSVSGSTEVAFDYSKVSSGDILLVAPGDRINPNLWKGKILKYLGREDDVLVQEAIVKANNGVPTEFPENALEEAAALPDRPSEDDFKSREDMREIQFVTIDGETAKDFDDAIHVETTPKGYRLRVAIADVSHYVAMNSPMDREAGKRGNSYYFPKSVEPMFPEALSNGLCSLNPDVERLAMNATIEFNKSGEPLSSKFAPVVIRSHARLTYNQVYKAIIQGDAEERAKIKDVVPMLEIAEKLARQINARREDRGSLNFDLPEPEIMFNLQGETTDICPRIRNFAHQMIEEFMIAANEAVAEFLTAREMPCLYRVHPGPDSMKLTNFFKVLKKMGIAGEVPDPVTPQSLQQVLNSAEGADQEFLVNRMLIRSMKQAKYEPENEGHFGLASECYCHFTSPIRRYADLTVHRALKVALGDEHQAMHAEKQLVGLGGHLSGRERVAMEAEREILKRLTIIFLKDKVGEQFTGIISSMAEFGFWVEFQEVMAEGMIRLANLTDDYYTFWADRQMIVGERTGKAFRLGQKIVVKLDSVSLDMLEANLSVVDGGEDFKKYV</sequence>
<comment type="similarity">
    <text evidence="8">Belongs to the RNR ribonuclease family. RNase R subfamily.</text>
</comment>
<dbReference type="Gene3D" id="2.40.50.140">
    <property type="entry name" value="Nucleic acid-binding proteins"/>
    <property type="match status" value="2"/>
</dbReference>
<dbReference type="InterPro" id="IPR011129">
    <property type="entry name" value="CSD"/>
</dbReference>
<dbReference type="InterPro" id="IPR050180">
    <property type="entry name" value="RNR_Ribonuclease"/>
</dbReference>
<keyword evidence="11" id="KW-1185">Reference proteome</keyword>
<comment type="subcellular location">
    <subcellularLocation>
        <location evidence="2 8">Cytoplasm</location>
    </subcellularLocation>
</comment>
<evidence type="ECO:0000259" key="9">
    <source>
        <dbReference type="PROSITE" id="PS50126"/>
    </source>
</evidence>
<evidence type="ECO:0000256" key="4">
    <source>
        <dbReference type="ARBA" id="ARBA00022722"/>
    </source>
</evidence>
<keyword evidence="5 8" id="KW-0378">Hydrolase</keyword>
<dbReference type="InterPro" id="IPR003029">
    <property type="entry name" value="S1_domain"/>
</dbReference>
<dbReference type="Pfam" id="PF00773">
    <property type="entry name" value="RNB"/>
    <property type="match status" value="1"/>
</dbReference>
<dbReference type="SMART" id="SM00316">
    <property type="entry name" value="S1"/>
    <property type="match status" value="1"/>
</dbReference>
<dbReference type="SMART" id="SM00955">
    <property type="entry name" value="RNB"/>
    <property type="match status" value="1"/>
</dbReference>
<keyword evidence="6 8" id="KW-0269">Exonuclease</keyword>
<dbReference type="CDD" id="cd04471">
    <property type="entry name" value="S1_RNase_R"/>
    <property type="match status" value="1"/>
</dbReference>
<dbReference type="InterPro" id="IPR013223">
    <property type="entry name" value="RNase_B_OB_dom"/>
</dbReference>
<dbReference type="InterPro" id="IPR011805">
    <property type="entry name" value="RNase_R"/>
</dbReference>
<dbReference type="PANTHER" id="PTHR23355:SF9">
    <property type="entry name" value="DIS3-LIKE EXONUCLEASE 2"/>
    <property type="match status" value="1"/>
</dbReference>
<evidence type="ECO:0000256" key="7">
    <source>
        <dbReference type="ARBA" id="ARBA00022884"/>
    </source>
</evidence>
<dbReference type="AlphaFoldDB" id="A0A1X7DKI7"/>
<reference evidence="11" key="1">
    <citation type="submission" date="2017-04" db="EMBL/GenBank/DDBJ databases">
        <authorList>
            <person name="Varghese N."/>
            <person name="Submissions S."/>
        </authorList>
    </citation>
    <scope>NUCLEOTIDE SEQUENCE [LARGE SCALE GENOMIC DNA]</scope>
    <source>
        <strain evidence="11">K3S</strain>
    </source>
</reference>
<dbReference type="HAMAP" id="MF_01895">
    <property type="entry name" value="RNase_R"/>
    <property type="match status" value="1"/>
</dbReference>
<evidence type="ECO:0000256" key="6">
    <source>
        <dbReference type="ARBA" id="ARBA00022839"/>
    </source>
</evidence>
<dbReference type="GO" id="GO:0003723">
    <property type="term" value="F:RNA binding"/>
    <property type="evidence" value="ECO:0007669"/>
    <property type="project" value="UniProtKB-UniRule"/>
</dbReference>